<protein>
    <submittedName>
        <fullName evidence="1">Uncharacterized protein</fullName>
    </submittedName>
</protein>
<reference evidence="1" key="1">
    <citation type="submission" date="2012-05" db="EMBL/GenBank/DDBJ databases">
        <authorList>
            <person name="Studholme D.J."/>
            <person name="Wasukira A."/>
            <person name="Grant M."/>
        </authorList>
    </citation>
    <scope>NUCLEOTIDE SEQUENCE [LARGE SCALE GENOMIC DNA]</scope>
    <source>
        <strain evidence="1">NCPPB 890</strain>
    </source>
</reference>
<comment type="caution">
    <text evidence="1">The sequence shown here is derived from an EMBL/GenBank/DDBJ whole genome shotgun (WGS) entry which is preliminary data.</text>
</comment>
<evidence type="ECO:0000313" key="1">
    <source>
        <dbReference type="EMBL" id="KEZ99949.1"/>
    </source>
</evidence>
<proteinExistence type="predicted"/>
<sequence>MLKSRISVSMLYQQPKILNTLLANVLGSRKSVTRKFIFEPLQVICIHFRKLPKLFGAGHLAAKQRSSHTLIIICASRQIGAVFA</sequence>
<dbReference type="AlphaFoldDB" id="A0A836ZRE0"/>
<organism evidence="1">
    <name type="scientific">Xanthomonas vasicola pv. vasculorum NCPPB 890</name>
    <dbReference type="NCBI Taxonomy" id="1184265"/>
    <lineage>
        <taxon>Bacteria</taxon>
        <taxon>Pseudomonadati</taxon>
        <taxon>Pseudomonadota</taxon>
        <taxon>Gammaproteobacteria</taxon>
        <taxon>Lysobacterales</taxon>
        <taxon>Lysobacteraceae</taxon>
        <taxon>Xanthomonas</taxon>
    </lineage>
</organism>
<name>A0A836ZRE0_XANVA</name>
<accession>A0A836ZRE0</accession>
<gene>
    <name evidence="1" type="ORF">A11K_0125185</name>
</gene>
<dbReference type="EMBL" id="AKBN01001749">
    <property type="protein sequence ID" value="KEZ99949.1"/>
    <property type="molecule type" value="Genomic_DNA"/>
</dbReference>